<feature type="compositionally biased region" description="Basic and acidic residues" evidence="4">
    <location>
        <begin position="440"/>
        <end position="449"/>
    </location>
</feature>
<feature type="repeat" description="ANK" evidence="3">
    <location>
        <begin position="82"/>
        <end position="105"/>
    </location>
</feature>
<evidence type="ECO:0000256" key="3">
    <source>
        <dbReference type="PROSITE-ProRule" id="PRU00023"/>
    </source>
</evidence>
<feature type="region of interest" description="Disordered" evidence="4">
    <location>
        <begin position="691"/>
        <end position="752"/>
    </location>
</feature>
<keyword evidence="1" id="KW-0677">Repeat</keyword>
<feature type="compositionally biased region" description="Polar residues" evidence="4">
    <location>
        <begin position="214"/>
        <end position="229"/>
    </location>
</feature>
<dbReference type="InterPro" id="IPR002110">
    <property type="entry name" value="Ankyrin_rpt"/>
</dbReference>
<feature type="compositionally biased region" description="Polar residues" evidence="4">
    <location>
        <begin position="320"/>
        <end position="335"/>
    </location>
</feature>
<dbReference type="PANTHER" id="PTHR24173">
    <property type="entry name" value="ANKYRIN REPEAT CONTAINING"/>
    <property type="match status" value="1"/>
</dbReference>
<accession>A0A1Q9CYH5</accession>
<dbReference type="SMART" id="SM00248">
    <property type="entry name" value="ANK"/>
    <property type="match status" value="4"/>
</dbReference>
<feature type="region of interest" description="Disordered" evidence="4">
    <location>
        <begin position="268"/>
        <end position="335"/>
    </location>
</feature>
<feature type="compositionally biased region" description="Basic and acidic residues" evidence="4">
    <location>
        <begin position="691"/>
        <end position="702"/>
    </location>
</feature>
<feature type="region of interest" description="Disordered" evidence="4">
    <location>
        <begin position="208"/>
        <end position="229"/>
    </location>
</feature>
<feature type="compositionally biased region" description="Basic and acidic residues" evidence="4">
    <location>
        <begin position="853"/>
        <end position="871"/>
    </location>
</feature>
<evidence type="ECO:0000256" key="4">
    <source>
        <dbReference type="SAM" id="MobiDB-lite"/>
    </source>
</evidence>
<feature type="compositionally biased region" description="Basic residues" evidence="4">
    <location>
        <begin position="724"/>
        <end position="738"/>
    </location>
</feature>
<keyword evidence="2 3" id="KW-0040">ANK repeat</keyword>
<dbReference type="OrthoDB" id="443388at2759"/>
<dbReference type="Pfam" id="PF12796">
    <property type="entry name" value="Ank_2"/>
    <property type="match status" value="2"/>
</dbReference>
<evidence type="ECO:0000313" key="6">
    <source>
        <dbReference type="Proteomes" id="UP000186817"/>
    </source>
</evidence>
<dbReference type="SUPFAM" id="SSF48403">
    <property type="entry name" value="Ankyrin repeat"/>
    <property type="match status" value="1"/>
</dbReference>
<organism evidence="5 6">
    <name type="scientific">Symbiodinium microadriaticum</name>
    <name type="common">Dinoflagellate</name>
    <name type="synonym">Zooxanthella microadriatica</name>
    <dbReference type="NCBI Taxonomy" id="2951"/>
    <lineage>
        <taxon>Eukaryota</taxon>
        <taxon>Sar</taxon>
        <taxon>Alveolata</taxon>
        <taxon>Dinophyceae</taxon>
        <taxon>Suessiales</taxon>
        <taxon>Symbiodiniaceae</taxon>
        <taxon>Symbiodinium</taxon>
    </lineage>
</organism>
<dbReference type="Proteomes" id="UP000186817">
    <property type="component" value="Unassembled WGS sequence"/>
</dbReference>
<protein>
    <submittedName>
        <fullName evidence="5">Protein TANC1</fullName>
    </submittedName>
</protein>
<keyword evidence="6" id="KW-1185">Reference proteome</keyword>
<dbReference type="PROSITE" id="PS50297">
    <property type="entry name" value="ANK_REP_REGION"/>
    <property type="match status" value="2"/>
</dbReference>
<dbReference type="CDD" id="cd22249">
    <property type="entry name" value="UDM1_RNF168_RNF169-like"/>
    <property type="match status" value="1"/>
</dbReference>
<evidence type="ECO:0000256" key="2">
    <source>
        <dbReference type="ARBA" id="ARBA00023043"/>
    </source>
</evidence>
<sequence>MQSGGTKETSRLLITFARKGRWEGDAGMKQLLAEAVKMHIDLDYSEKPYFRSALWEATWRNHEVIVKALVEKGATIDFKDYQERTPLHEAAYYGHLNLVEYFIEKHVFTIGRLRLKGGAPINVLDKFGQTPLFRAVDGGRHEVAKFLVEKKAETNWLDNDQCSVQHCAAFQGFPQLSSWLVYKGAWRNRFAIEGVDEAEMRFTDSHRAPGMASAQRSVRGPTQPSMRKNRSNSIIGCLECTDRHCFTQMSYIPSRKEAVRCEMAQVTRPSEAWRPPRPPGPPATLAGPPQTLRAPCACPPSTVRPRPPPPPGTVRPALPSRTTVSKTRASNLRQAGTTTMKWYAGRDKHPSAGYTFDAQNLSEEERLEKQLQLEAECNGVESGGYVAAEALNEHPSALPGFDRRLWSADPFYAWRTQEELREESVTSMPMRESMGPVPHVPRDDCRPGRQEAAQHSPPIEPPKELAQEPASWVHWFQARKPPPPAPKPQPRPSAPLPSSASMAPRWDKEKVAMPVPPAPVAQTPLLPEPSPAELRERLEPELVAAGLSWDEVDEHLWSELRSVGELRRAAAYPHTFPRRLAALCAPLGRRMAAAEVRSFLEPELAKHSISWEDFVGGAQPPLDDISPADLEGCPRQPDVLARRVASALRPHEPAEAPQPSLSLVDPQEAPYVASSLPPAEPAPVLDIGERDVDRQGPQDLPDKAPANRISSKEGLPSEEAQRSKKDKRRDKKDKKDKKGKGEDGCPGSGEMPLGLKYNTLSRSSPCIVAAHNLRDWSLNRRRLVPEQTASSPDFSHLDRIDLIGGNGRWRQIRAEEEFARRAVEEEKRLRAQQEEEEKRRQRKLALQAKRRRLQEEEERRRKEERERQHQETVRIEELKRIEEERERHRKEQEEKDWLARQPKPCQVCSGTGKCIQCVGIGHNPVLYLAANVNGKNTKGDYGRRLQGCDGCFGFKQNMMADLKKGTGRCPSCDGWGKIRPDIDLTSPTGRTKRNSVCAAPTGFFSIG</sequence>
<dbReference type="PANTHER" id="PTHR24173:SF74">
    <property type="entry name" value="ANKYRIN REPEAT DOMAIN-CONTAINING PROTEIN 16"/>
    <property type="match status" value="1"/>
</dbReference>
<dbReference type="InterPro" id="IPR036770">
    <property type="entry name" value="Ankyrin_rpt-contain_sf"/>
</dbReference>
<proteinExistence type="predicted"/>
<evidence type="ECO:0000256" key="1">
    <source>
        <dbReference type="ARBA" id="ARBA00022737"/>
    </source>
</evidence>
<feature type="repeat" description="ANK" evidence="3">
    <location>
        <begin position="127"/>
        <end position="159"/>
    </location>
</feature>
<name>A0A1Q9CYH5_SYMMI</name>
<comment type="caution">
    <text evidence="5">The sequence shown here is derived from an EMBL/GenBank/DDBJ whole genome shotgun (WGS) entry which is preliminary data.</text>
</comment>
<reference evidence="5 6" key="1">
    <citation type="submission" date="2016-02" db="EMBL/GenBank/DDBJ databases">
        <title>Genome analysis of coral dinoflagellate symbionts highlights evolutionary adaptations to a symbiotic lifestyle.</title>
        <authorList>
            <person name="Aranda M."/>
            <person name="Li Y."/>
            <person name="Liew Y.J."/>
            <person name="Baumgarten S."/>
            <person name="Simakov O."/>
            <person name="Wilson M."/>
            <person name="Piel J."/>
            <person name="Ashoor H."/>
            <person name="Bougouffa S."/>
            <person name="Bajic V.B."/>
            <person name="Ryu T."/>
            <person name="Ravasi T."/>
            <person name="Bayer T."/>
            <person name="Micklem G."/>
            <person name="Kim H."/>
            <person name="Bhak J."/>
            <person name="Lajeunesse T.C."/>
            <person name="Voolstra C.R."/>
        </authorList>
    </citation>
    <scope>NUCLEOTIDE SEQUENCE [LARGE SCALE GENOMIC DNA]</scope>
    <source>
        <strain evidence="5 6">CCMP2467</strain>
    </source>
</reference>
<feature type="region of interest" description="Disordered" evidence="4">
    <location>
        <begin position="848"/>
        <end position="871"/>
    </location>
</feature>
<dbReference type="PROSITE" id="PS50088">
    <property type="entry name" value="ANK_REPEAT"/>
    <property type="match status" value="2"/>
</dbReference>
<dbReference type="AlphaFoldDB" id="A0A1Q9CYH5"/>
<feature type="compositionally biased region" description="Pro residues" evidence="4">
    <location>
        <begin position="480"/>
        <end position="495"/>
    </location>
</feature>
<feature type="compositionally biased region" description="Low complexity" evidence="4">
    <location>
        <begin position="283"/>
        <end position="292"/>
    </location>
</feature>
<dbReference type="EMBL" id="LSRX01000833">
    <property type="protein sequence ID" value="OLP87956.1"/>
    <property type="molecule type" value="Genomic_DNA"/>
</dbReference>
<evidence type="ECO:0000313" key="5">
    <source>
        <dbReference type="EMBL" id="OLP87956.1"/>
    </source>
</evidence>
<gene>
    <name evidence="5" type="primary">TANC1</name>
    <name evidence="5" type="ORF">AK812_SmicGene30753</name>
</gene>
<feature type="region of interest" description="Disordered" evidence="4">
    <location>
        <begin position="422"/>
        <end position="502"/>
    </location>
</feature>
<dbReference type="Gene3D" id="1.25.40.20">
    <property type="entry name" value="Ankyrin repeat-containing domain"/>
    <property type="match status" value="1"/>
</dbReference>